<dbReference type="Pfam" id="PF00494">
    <property type="entry name" value="SQS_PSY"/>
    <property type="match status" value="1"/>
</dbReference>
<evidence type="ECO:0000313" key="2">
    <source>
        <dbReference type="Proteomes" id="UP001595583"/>
    </source>
</evidence>
<accession>A0ABV7KK87</accession>
<dbReference type="Gene3D" id="1.10.600.10">
    <property type="entry name" value="Farnesyl Diphosphate Synthase"/>
    <property type="match status" value="1"/>
</dbReference>
<name>A0ABV7KK87_9HYPH</name>
<sequence length="284" mass="30521">MKDAADIVANTVRAADRDRYLATLYAPQDKRDALFALYAFNAEIAGVRDRIHEPLPGEVRLQWWRDLLAGSDPAGAAGHPLAEALTRAITDHDLPRQAFDNYLEARIFDLYDDPMPSRTDLEGYCGETASALIQLAAMVLDRDAAPGFAELAGRAGCAQAMAGLLLLLPLHRARGQCFVPAEILAAVGSSREEFLAGSGGQGAGNVVAAMVALAREHMAAFAACAADLPPALRPAFLPLALTGTYLDKAEAEGAALLEKTPRLSNLRRHWLLFRHATQGWPRNG</sequence>
<dbReference type="Proteomes" id="UP001595583">
    <property type="component" value="Unassembled WGS sequence"/>
</dbReference>
<protein>
    <submittedName>
        <fullName evidence="1">Phytoene/squalene synthase family protein</fullName>
    </submittedName>
</protein>
<evidence type="ECO:0000313" key="1">
    <source>
        <dbReference type="EMBL" id="MFC3209421.1"/>
    </source>
</evidence>
<dbReference type="InterPro" id="IPR002060">
    <property type="entry name" value="Squ/phyt_synthse"/>
</dbReference>
<keyword evidence="2" id="KW-1185">Reference proteome</keyword>
<dbReference type="SUPFAM" id="SSF48576">
    <property type="entry name" value="Terpenoid synthases"/>
    <property type="match status" value="1"/>
</dbReference>
<dbReference type="EMBL" id="JBHRTK010000035">
    <property type="protein sequence ID" value="MFC3209421.1"/>
    <property type="molecule type" value="Genomic_DNA"/>
</dbReference>
<dbReference type="InterPro" id="IPR008949">
    <property type="entry name" value="Isoprenoid_synthase_dom_sf"/>
</dbReference>
<gene>
    <name evidence="1" type="ORF">ACFOHJ_24655</name>
</gene>
<dbReference type="RefSeq" id="WP_378225771.1">
    <property type="nucleotide sequence ID" value="NZ_JBHRTK010000035.1"/>
</dbReference>
<reference evidence="2" key="1">
    <citation type="journal article" date="2019" name="Int. J. Syst. Evol. Microbiol.">
        <title>The Global Catalogue of Microorganisms (GCM) 10K type strain sequencing project: providing services to taxonomists for standard genome sequencing and annotation.</title>
        <authorList>
            <consortium name="The Broad Institute Genomics Platform"/>
            <consortium name="The Broad Institute Genome Sequencing Center for Infectious Disease"/>
            <person name="Wu L."/>
            <person name="Ma J."/>
        </authorList>
    </citation>
    <scope>NUCLEOTIDE SEQUENCE [LARGE SCALE GENOMIC DNA]</scope>
    <source>
        <strain evidence="2">KCTC 52165</strain>
    </source>
</reference>
<dbReference type="PANTHER" id="PTHR31480">
    <property type="entry name" value="BIFUNCTIONAL LYCOPENE CYCLASE/PHYTOENE SYNTHASE"/>
    <property type="match status" value="1"/>
</dbReference>
<comment type="caution">
    <text evidence="1">The sequence shown here is derived from an EMBL/GenBank/DDBJ whole genome shotgun (WGS) entry which is preliminary data.</text>
</comment>
<organism evidence="1 2">
    <name type="scientific">Aquamicrobium soli</name>
    <dbReference type="NCBI Taxonomy" id="1811518"/>
    <lineage>
        <taxon>Bacteria</taxon>
        <taxon>Pseudomonadati</taxon>
        <taxon>Pseudomonadota</taxon>
        <taxon>Alphaproteobacteria</taxon>
        <taxon>Hyphomicrobiales</taxon>
        <taxon>Phyllobacteriaceae</taxon>
        <taxon>Aquamicrobium</taxon>
    </lineage>
</organism>
<proteinExistence type="predicted"/>